<evidence type="ECO:0000256" key="2">
    <source>
        <dbReference type="ARBA" id="ARBA00022448"/>
    </source>
</evidence>
<feature type="transmembrane region" description="Helical" evidence="6">
    <location>
        <begin position="288"/>
        <end position="311"/>
    </location>
</feature>
<sequence length="321" mass="36661">MKTLTESRALASPPISAASKRRIFARMKPFIPLYLLFLPVLAYYLIFHYAPMVGLIIAFKNYNFMDGIFHSHWVGMDHFKRFMSSGDFWQVMKNTLIIAMYRLIFGFPAPIIFALLVYELRFTGAKRIIQTISYLPHFLSWVVVYALTYNFFGETGFINQIITYFGGHSLPFLGSTSYFRGLFVGSSIWKEIGWSSIIYLAALTRVDTDLYEAAGLDGANRWHRMWHITLPGIRTIVSIMLLMSLGNILSVSFEQIVVMYNQVVSPVAEVIDYYIYRVGLQSGNNFSYATAVGLFRSVLGLLIVLTANWFAKKLDEDGGIW</sequence>
<keyword evidence="9" id="KW-1185">Reference proteome</keyword>
<keyword evidence="2 6" id="KW-0813">Transport</keyword>
<dbReference type="PROSITE" id="PS50928">
    <property type="entry name" value="ABC_TM1"/>
    <property type="match status" value="1"/>
</dbReference>
<evidence type="ECO:0000256" key="4">
    <source>
        <dbReference type="ARBA" id="ARBA00022989"/>
    </source>
</evidence>
<dbReference type="InterPro" id="IPR000515">
    <property type="entry name" value="MetI-like"/>
</dbReference>
<dbReference type="Proteomes" id="UP000093309">
    <property type="component" value="Unassembled WGS sequence"/>
</dbReference>
<dbReference type="RefSeq" id="WP_065852900.1">
    <property type="nucleotide sequence ID" value="NZ_LYPC01000018.1"/>
</dbReference>
<dbReference type="STRING" id="512399.A8709_25090"/>
<feature type="transmembrane region" description="Helical" evidence="6">
    <location>
        <begin position="225"/>
        <end position="245"/>
    </location>
</feature>
<evidence type="ECO:0000259" key="7">
    <source>
        <dbReference type="PROSITE" id="PS50928"/>
    </source>
</evidence>
<dbReference type="OrthoDB" id="2538116at2"/>
<accession>A0A1C1A2B4</accession>
<proteinExistence type="inferred from homology"/>
<reference evidence="9" key="1">
    <citation type="submission" date="2016-05" db="EMBL/GenBank/DDBJ databases">
        <title>Paenibacillus oryzae. sp. nov., isolated from the rice root.</title>
        <authorList>
            <person name="Zhang J."/>
            <person name="Zhang X."/>
        </authorList>
    </citation>
    <scope>NUCLEOTIDE SEQUENCE [LARGE SCALE GENOMIC DNA]</scope>
    <source>
        <strain evidence="9">KCTC13222</strain>
    </source>
</reference>
<feature type="transmembrane region" description="Helical" evidence="6">
    <location>
        <begin position="99"/>
        <end position="120"/>
    </location>
</feature>
<evidence type="ECO:0000256" key="3">
    <source>
        <dbReference type="ARBA" id="ARBA00022692"/>
    </source>
</evidence>
<dbReference type="Gene3D" id="1.10.3720.10">
    <property type="entry name" value="MetI-like"/>
    <property type="match status" value="1"/>
</dbReference>
<keyword evidence="5 6" id="KW-0472">Membrane</keyword>
<dbReference type="SUPFAM" id="SSF161098">
    <property type="entry name" value="MetI-like"/>
    <property type="match status" value="1"/>
</dbReference>
<comment type="caution">
    <text evidence="8">The sequence shown here is derived from an EMBL/GenBank/DDBJ whole genome shotgun (WGS) entry which is preliminary data.</text>
</comment>
<dbReference type="AlphaFoldDB" id="A0A1C1A2B4"/>
<feature type="transmembrane region" description="Helical" evidence="6">
    <location>
        <begin position="30"/>
        <end position="59"/>
    </location>
</feature>
<evidence type="ECO:0000313" key="8">
    <source>
        <dbReference type="EMBL" id="OCT14661.1"/>
    </source>
</evidence>
<evidence type="ECO:0000256" key="5">
    <source>
        <dbReference type="ARBA" id="ARBA00023136"/>
    </source>
</evidence>
<gene>
    <name evidence="8" type="ORF">A8709_25090</name>
</gene>
<dbReference type="Pfam" id="PF00528">
    <property type="entry name" value="BPD_transp_1"/>
    <property type="match status" value="1"/>
</dbReference>
<evidence type="ECO:0000256" key="6">
    <source>
        <dbReference type="RuleBase" id="RU363032"/>
    </source>
</evidence>
<dbReference type="GO" id="GO:0055085">
    <property type="term" value="P:transmembrane transport"/>
    <property type="evidence" value="ECO:0007669"/>
    <property type="project" value="InterPro"/>
</dbReference>
<evidence type="ECO:0000313" key="9">
    <source>
        <dbReference type="Proteomes" id="UP000093309"/>
    </source>
</evidence>
<keyword evidence="3 6" id="KW-0812">Transmembrane</keyword>
<dbReference type="InterPro" id="IPR035906">
    <property type="entry name" value="MetI-like_sf"/>
</dbReference>
<comment type="similarity">
    <text evidence="6">Belongs to the binding-protein-dependent transport system permease family.</text>
</comment>
<keyword evidence="4 6" id="KW-1133">Transmembrane helix</keyword>
<feature type="domain" description="ABC transmembrane type-1" evidence="7">
    <location>
        <begin position="92"/>
        <end position="307"/>
    </location>
</feature>
<dbReference type="PANTHER" id="PTHR43496:SF1">
    <property type="entry name" value="POLYGALACTURONAN_RHAMNOGALACTURONAN TRANSPORT SYSTEM PERMEASE PROTEIN YTEP"/>
    <property type="match status" value="1"/>
</dbReference>
<protein>
    <recommendedName>
        <fullName evidence="7">ABC transmembrane type-1 domain-containing protein</fullName>
    </recommendedName>
</protein>
<dbReference type="GO" id="GO:0005886">
    <property type="term" value="C:plasma membrane"/>
    <property type="evidence" value="ECO:0007669"/>
    <property type="project" value="UniProtKB-SubCell"/>
</dbReference>
<evidence type="ECO:0000256" key="1">
    <source>
        <dbReference type="ARBA" id="ARBA00004141"/>
    </source>
</evidence>
<feature type="transmembrane region" description="Helical" evidence="6">
    <location>
        <begin position="132"/>
        <end position="152"/>
    </location>
</feature>
<comment type="subcellular location">
    <subcellularLocation>
        <location evidence="6">Cell membrane</location>
        <topology evidence="6">Multi-pass membrane protein</topology>
    </subcellularLocation>
    <subcellularLocation>
        <location evidence="1">Membrane</location>
        <topology evidence="1">Multi-pass membrane protein</topology>
    </subcellularLocation>
</comment>
<name>A0A1C1A2B4_9BACL</name>
<dbReference type="CDD" id="cd06261">
    <property type="entry name" value="TM_PBP2"/>
    <property type="match status" value="1"/>
</dbReference>
<dbReference type="PANTHER" id="PTHR43496">
    <property type="entry name" value="PROTEIN LPLB"/>
    <property type="match status" value="1"/>
</dbReference>
<organism evidence="8 9">
    <name type="scientific">Paenibacillus pectinilyticus</name>
    <dbReference type="NCBI Taxonomy" id="512399"/>
    <lineage>
        <taxon>Bacteria</taxon>
        <taxon>Bacillati</taxon>
        <taxon>Bacillota</taxon>
        <taxon>Bacilli</taxon>
        <taxon>Bacillales</taxon>
        <taxon>Paenibacillaceae</taxon>
        <taxon>Paenibacillus</taxon>
    </lineage>
</organism>
<dbReference type="EMBL" id="LYPC01000018">
    <property type="protein sequence ID" value="OCT14661.1"/>
    <property type="molecule type" value="Genomic_DNA"/>
</dbReference>